<accession>I7BIL5</accession>
<keyword evidence="2" id="KW-1185">Reference proteome</keyword>
<gene>
    <name evidence="1" type="ordered locus">MHLP_00415</name>
</gene>
<dbReference type="KEGG" id="mhl:MHLP_00415"/>
<evidence type="ECO:0000313" key="2">
    <source>
        <dbReference type="Proteomes" id="UP000006502"/>
    </source>
</evidence>
<protein>
    <submittedName>
        <fullName evidence="1">Uncharacterized protein</fullName>
    </submittedName>
</protein>
<reference evidence="2" key="2">
    <citation type="submission" date="2012-07" db="EMBL/GenBank/DDBJ databases">
        <title>Complete genome sequence of 'Candidatus Mycoplasma haemolamae'.</title>
        <authorList>
            <person name="Guimaraes A.M.S."/>
            <person name="Toth B."/>
            <person name="Santos A.P."/>
            <person name="Nascimento N.C."/>
            <person name="Sojka J.E."/>
            <person name="Messick J.B."/>
        </authorList>
    </citation>
    <scope>NUCLEOTIDE SEQUENCE [LARGE SCALE GENOMIC DNA]</scope>
    <source>
        <strain evidence="2">Purdue</strain>
    </source>
</reference>
<dbReference type="STRING" id="1212765.MHLP_00415"/>
<sequence>MSFNTWIRMVGFFKPLACLVVGGTTLGGGIYGTVRHIGAGGGHSIAYKDKTKYCDTRAGLGGRCVFIGPIDEFQGEGIYFQEGVATNTHRIDKKDWLDYDKTDDTVGGTLKEVLNQHPGLRAYLKGWLDSHKHCDFQLKSTNLGEYKMICQRQ</sequence>
<organism evidence="1 2">
    <name type="scientific">Mycoplasma haematolamae (strain Purdue)</name>
    <dbReference type="NCBI Taxonomy" id="1212765"/>
    <lineage>
        <taxon>Bacteria</taxon>
        <taxon>Bacillati</taxon>
        <taxon>Mycoplasmatota</taxon>
        <taxon>Mollicutes</taxon>
        <taxon>Mycoplasmataceae</taxon>
        <taxon>Mycoplasma</taxon>
    </lineage>
</organism>
<dbReference type="EMBL" id="CP003731">
    <property type="protein sequence ID" value="AFO51663.1"/>
    <property type="molecule type" value="Genomic_DNA"/>
</dbReference>
<reference evidence="1 2" key="1">
    <citation type="journal article" date="2012" name="J. Bacteriol.">
        <title>Genome Sequence of "Candidatus Mycoplasma haemolamae" Strain Purdue, a Red Blood Cell Pathogen of Alpacas (Vicugna pacos) and Llamas (Lama glama).</title>
        <authorList>
            <person name="Guimaraes A.M."/>
            <person name="Toth B."/>
            <person name="Santos A.P."/>
            <person name="do Nascimento N.C."/>
            <person name="Kritchevsky J.E."/>
            <person name="Messick J.B."/>
        </authorList>
    </citation>
    <scope>NUCLEOTIDE SEQUENCE [LARGE SCALE GENOMIC DNA]</scope>
    <source>
        <strain evidence="1 2">Purdue</strain>
    </source>
</reference>
<dbReference type="Proteomes" id="UP000006502">
    <property type="component" value="Chromosome"/>
</dbReference>
<dbReference type="HOGENOM" id="CLU_147348_1_0_14"/>
<dbReference type="PATRIC" id="fig|1212765.3.peg.96"/>
<dbReference type="AlphaFoldDB" id="I7BIL5"/>
<evidence type="ECO:0000313" key="1">
    <source>
        <dbReference type="EMBL" id="AFO51663.1"/>
    </source>
</evidence>
<proteinExistence type="predicted"/>
<name>I7BIL5_MYCHA</name>